<reference evidence="2" key="2">
    <citation type="submission" date="2012-03" db="EMBL/GenBank/DDBJ databases">
        <title>The complete genome sequence of the pioneer microbe on fresh volcanic deposit, Leptospirillum ferrooxidans strain C2-3.</title>
        <authorList>
            <person name="Fujimura R."/>
            <person name="Sato Y."/>
            <person name="Nishizawa T."/>
            <person name="Nanba K."/>
            <person name="Oshima K."/>
            <person name="Hattori M."/>
            <person name="Kamijo T."/>
            <person name="Ohta H."/>
        </authorList>
    </citation>
    <scope>NUCLEOTIDE SEQUENCE [LARGE SCALE GENOMIC DNA]</scope>
    <source>
        <strain evidence="2">C2-3</strain>
    </source>
</reference>
<evidence type="ECO:0000313" key="2">
    <source>
        <dbReference type="Proteomes" id="UP000007382"/>
    </source>
</evidence>
<name>I0IM35_LEPFC</name>
<dbReference type="EMBL" id="AP012342">
    <property type="protein sequence ID" value="BAM06334.1"/>
    <property type="molecule type" value="Genomic_DNA"/>
</dbReference>
<gene>
    <name evidence="1" type="ordered locus">LFE_0618</name>
</gene>
<dbReference type="HOGENOM" id="CLU_2479553_0_0_0"/>
<dbReference type="Proteomes" id="UP000007382">
    <property type="component" value="Chromosome"/>
</dbReference>
<protein>
    <submittedName>
        <fullName evidence="1">Uncharacterized protein</fullName>
    </submittedName>
</protein>
<keyword evidence="2" id="KW-1185">Reference proteome</keyword>
<organism evidence="1 2">
    <name type="scientific">Leptospirillum ferrooxidans (strain C2-3)</name>
    <dbReference type="NCBI Taxonomy" id="1162668"/>
    <lineage>
        <taxon>Bacteria</taxon>
        <taxon>Pseudomonadati</taxon>
        <taxon>Nitrospirota</taxon>
        <taxon>Nitrospiria</taxon>
        <taxon>Nitrospirales</taxon>
        <taxon>Nitrospiraceae</taxon>
        <taxon>Leptospirillum</taxon>
    </lineage>
</organism>
<evidence type="ECO:0000313" key="1">
    <source>
        <dbReference type="EMBL" id="BAM06334.1"/>
    </source>
</evidence>
<sequence>MDPHDMPFFYRFRSLDALLGDHQELEKQEIYFSPPEQLNDPMEGYKDLVWRGDKIVWRNLIKHYLLCLTQTVLTAISTPLGRQRTGS</sequence>
<dbReference type="AlphaFoldDB" id="I0IM35"/>
<proteinExistence type="predicted"/>
<dbReference type="PATRIC" id="fig|1162668.3.peg.723"/>
<dbReference type="KEGG" id="lfc:LFE_0618"/>
<accession>I0IM35</accession>
<reference evidence="1 2" key="1">
    <citation type="journal article" date="2012" name="J. Bacteriol.">
        <title>Complete Genome Sequence of Leptospirillum ferrooxidans Strain C2-3, Isolated from a Fresh Volcanic Ash Deposit on the Island of Miyake, Japan.</title>
        <authorList>
            <person name="Fujimura R."/>
            <person name="Sato Y."/>
            <person name="Nishizawa T."/>
            <person name="Oshima K."/>
            <person name="Kim S.-W."/>
            <person name="Hattori M."/>
            <person name="Kamijo T."/>
            <person name="Ohta H."/>
        </authorList>
    </citation>
    <scope>NUCLEOTIDE SEQUENCE [LARGE SCALE GENOMIC DNA]</scope>
    <source>
        <strain evidence="1 2">C2-3</strain>
    </source>
</reference>
<dbReference type="STRING" id="1162668.LFE_0618"/>